<accession>A0A699VTC8</accession>
<reference evidence="1" key="1">
    <citation type="journal article" date="2019" name="Sci. Rep.">
        <title>Draft genome of Tanacetum cinerariifolium, the natural source of mosquito coil.</title>
        <authorList>
            <person name="Yamashiro T."/>
            <person name="Shiraishi A."/>
            <person name="Satake H."/>
            <person name="Nakayama K."/>
        </authorList>
    </citation>
    <scope>NUCLEOTIDE SEQUENCE</scope>
</reference>
<dbReference type="EMBL" id="BKCJ011487738">
    <property type="protein sequence ID" value="GFD37579.1"/>
    <property type="molecule type" value="Genomic_DNA"/>
</dbReference>
<feature type="non-terminal residue" evidence="1">
    <location>
        <position position="1"/>
    </location>
</feature>
<evidence type="ECO:0000313" key="1">
    <source>
        <dbReference type="EMBL" id="GFD37579.1"/>
    </source>
</evidence>
<gene>
    <name evidence="1" type="ORF">Tci_909548</name>
</gene>
<proteinExistence type="predicted"/>
<sequence>EVQEVVEVVTAAKLVYEVTTSSETVTAASAIIPAAEPQVPAAIIIAAPVRVTATPSRRRKGVVIRDP</sequence>
<organism evidence="1">
    <name type="scientific">Tanacetum cinerariifolium</name>
    <name type="common">Dalmatian daisy</name>
    <name type="synonym">Chrysanthemum cinerariifolium</name>
    <dbReference type="NCBI Taxonomy" id="118510"/>
    <lineage>
        <taxon>Eukaryota</taxon>
        <taxon>Viridiplantae</taxon>
        <taxon>Streptophyta</taxon>
        <taxon>Embryophyta</taxon>
        <taxon>Tracheophyta</taxon>
        <taxon>Spermatophyta</taxon>
        <taxon>Magnoliopsida</taxon>
        <taxon>eudicotyledons</taxon>
        <taxon>Gunneridae</taxon>
        <taxon>Pentapetalae</taxon>
        <taxon>asterids</taxon>
        <taxon>campanulids</taxon>
        <taxon>Asterales</taxon>
        <taxon>Asteraceae</taxon>
        <taxon>Asteroideae</taxon>
        <taxon>Anthemideae</taxon>
        <taxon>Anthemidinae</taxon>
        <taxon>Tanacetum</taxon>
    </lineage>
</organism>
<protein>
    <submittedName>
        <fullName evidence="1">Uncharacterized protein</fullName>
    </submittedName>
</protein>
<name>A0A699VTC8_TANCI</name>
<comment type="caution">
    <text evidence="1">The sequence shown here is derived from an EMBL/GenBank/DDBJ whole genome shotgun (WGS) entry which is preliminary data.</text>
</comment>
<dbReference type="AlphaFoldDB" id="A0A699VTC8"/>